<dbReference type="PANTHER" id="PTHR42991:SF1">
    <property type="entry name" value="ALDEHYDE DEHYDROGENASE"/>
    <property type="match status" value="1"/>
</dbReference>
<dbReference type="CDD" id="cd07149">
    <property type="entry name" value="ALDH_y4uC"/>
    <property type="match status" value="1"/>
</dbReference>
<reference evidence="8 9" key="1">
    <citation type="submission" date="2017-02" db="EMBL/GenBank/DDBJ databases">
        <title>The complete genomic sequence of a novel cold adapted crude oil-degrading bacterium Planococcus qaidamina Y42.</title>
        <authorList>
            <person name="Yang R."/>
        </authorList>
    </citation>
    <scope>NUCLEOTIDE SEQUENCE [LARGE SCALE GENOMIC DNA]</scope>
    <source>
        <strain evidence="8 9">Y42</strain>
        <plasmid evidence="8 9">unnamed1</plasmid>
    </source>
</reference>
<dbReference type="SUPFAM" id="SSF53720">
    <property type="entry name" value="ALDH-like"/>
    <property type="match status" value="1"/>
</dbReference>
<dbReference type="Pfam" id="PF00171">
    <property type="entry name" value="Aldedh"/>
    <property type="match status" value="1"/>
</dbReference>
<evidence type="ECO:0000256" key="2">
    <source>
        <dbReference type="ARBA" id="ARBA00023002"/>
    </source>
</evidence>
<dbReference type="InterPro" id="IPR016162">
    <property type="entry name" value="Ald_DH_N"/>
</dbReference>
<dbReference type="OrthoDB" id="9762913at2"/>
<comment type="catalytic activity">
    <reaction evidence="3">
        <text>(2S)-3-sulfolactaldehyde + NAD(+) + H2O = (2S)-3-sulfolactate + NADH + 2 H(+)</text>
        <dbReference type="Rhea" id="RHEA:47932"/>
        <dbReference type="ChEBI" id="CHEBI:15377"/>
        <dbReference type="ChEBI" id="CHEBI:15378"/>
        <dbReference type="ChEBI" id="CHEBI:57540"/>
        <dbReference type="ChEBI" id="CHEBI:57945"/>
        <dbReference type="ChEBI" id="CHEBI:61289"/>
        <dbReference type="ChEBI" id="CHEBI:90109"/>
        <dbReference type="EC" id="1.2.1.97"/>
    </reaction>
    <physiologicalReaction direction="left-to-right" evidence="3">
        <dbReference type="Rhea" id="RHEA:47933"/>
    </physiologicalReaction>
</comment>
<evidence type="ECO:0000259" key="7">
    <source>
        <dbReference type="Pfam" id="PF00171"/>
    </source>
</evidence>
<dbReference type="InterPro" id="IPR016161">
    <property type="entry name" value="Ald_DH/histidinol_DH"/>
</dbReference>
<dbReference type="EMBL" id="CP019641">
    <property type="protein sequence ID" value="AQQ55450.1"/>
    <property type="molecule type" value="Genomic_DNA"/>
</dbReference>
<dbReference type="Proteomes" id="UP000188184">
    <property type="component" value="Plasmid unnamed1"/>
</dbReference>
<keyword evidence="9" id="KW-1185">Reference proteome</keyword>
<comment type="similarity">
    <text evidence="1">Belongs to the aldehyde dehydrogenase family.</text>
</comment>
<dbReference type="FunFam" id="3.40.309.10:FF:000009">
    <property type="entry name" value="Aldehyde dehydrogenase A"/>
    <property type="match status" value="1"/>
</dbReference>
<evidence type="ECO:0000256" key="6">
    <source>
        <dbReference type="ARBA" id="ARBA00067277"/>
    </source>
</evidence>
<sequence>MLIGSIINGIERNEQDRKAHDVKNPFNQEILGTLALATADDLNDAVNSSYEAYEKTMKQMPAYKRGDILRKAAQLVEERKEEFAQSIMAESGKPIQQSRTEVQRSVQLLRYAAEEAKNITGEVVPMDAAIGGENRMGFVKKKSLGVVGAITPFNFPLNLTLHKLAPAIAAGNTVVFKPAEKTPITGYKIVKLLHEAGLPESALNLVLGTGEEIGQPLVEHEKVAKISFTGSVPVGKGIQQSAGFKKLTLELGSNSPIIVFDDANIEDVAVSLVKGGFGYSGQTCISVQRIYAHKDIYDQLLEELIATTNNLKIGDPADESVDIGPMITEEAAKRTDEWIQKAVEEGAKAETGGERNGNIVPPTILTNVNKGMHVVKKEVFAPIISVIPFEQEEDAIAQANDTIYGLQGAVFTKNIDRALRVADQIESGGVWINESSTYRQDNYPYGGVKQSGIGREGVKYAVEEMLELKFIGIKLER</sequence>
<evidence type="ECO:0000256" key="4">
    <source>
        <dbReference type="ARBA" id="ARBA00054572"/>
    </source>
</evidence>
<dbReference type="GO" id="GO:0008911">
    <property type="term" value="F:lactaldehyde dehydrogenase (NAD+) activity"/>
    <property type="evidence" value="ECO:0007669"/>
    <property type="project" value="TreeGrafter"/>
</dbReference>
<evidence type="ECO:0000256" key="5">
    <source>
        <dbReference type="ARBA" id="ARBA00066984"/>
    </source>
</evidence>
<dbReference type="KEGG" id="pmar:B0X71_20025"/>
<dbReference type="PANTHER" id="PTHR42991">
    <property type="entry name" value="ALDEHYDE DEHYDROGENASE"/>
    <property type="match status" value="1"/>
</dbReference>
<keyword evidence="8" id="KW-0614">Plasmid</keyword>
<geneLocation type="plasmid" evidence="8 9">
    <name>unnamed1</name>
</geneLocation>
<dbReference type="AlphaFoldDB" id="A0A1Q2L4S3"/>
<dbReference type="Gene3D" id="3.40.309.10">
    <property type="entry name" value="Aldehyde Dehydrogenase, Chain A, domain 2"/>
    <property type="match status" value="1"/>
</dbReference>
<evidence type="ECO:0000256" key="3">
    <source>
        <dbReference type="ARBA" id="ARBA00050326"/>
    </source>
</evidence>
<name>A0A1Q2L4S3_9BACL</name>
<dbReference type="EC" id="1.2.1.97" evidence="5"/>
<dbReference type="InterPro" id="IPR015590">
    <property type="entry name" value="Aldehyde_DH_dom"/>
</dbReference>
<dbReference type="FunFam" id="3.40.605.10:FF:000007">
    <property type="entry name" value="NAD/NADP-dependent betaine aldehyde dehydrogenase"/>
    <property type="match status" value="1"/>
</dbReference>
<evidence type="ECO:0000313" key="9">
    <source>
        <dbReference type="Proteomes" id="UP000188184"/>
    </source>
</evidence>
<keyword evidence="2" id="KW-0560">Oxidoreductase</keyword>
<comment type="function">
    <text evidence="4">Part of the sulfo-TAL (or sulfo-SFT) pathway, a D-sulfoquinovose degradation pathway that produces sulfolactate (SL). Catalyzes the oxidation of 3-sulfolactaldehyde (SLA) to sulfolactate (SL).</text>
</comment>
<evidence type="ECO:0000256" key="1">
    <source>
        <dbReference type="ARBA" id="ARBA00009986"/>
    </source>
</evidence>
<accession>A0A1Q2L4S3</accession>
<dbReference type="InterPro" id="IPR016163">
    <property type="entry name" value="Ald_DH_C"/>
</dbReference>
<protein>
    <recommendedName>
        <fullName evidence="6">3-sulfolactaldehyde dehydrogenase</fullName>
        <ecNumber evidence="5">1.2.1.97</ecNumber>
    </recommendedName>
</protein>
<evidence type="ECO:0000313" key="8">
    <source>
        <dbReference type="EMBL" id="AQQ55450.1"/>
    </source>
</evidence>
<dbReference type="InterPro" id="IPR051020">
    <property type="entry name" value="ALDH-related_metabolic_enz"/>
</dbReference>
<dbReference type="RefSeq" id="WP_077591306.1">
    <property type="nucleotide sequence ID" value="NZ_CP019641.1"/>
</dbReference>
<proteinExistence type="inferred from homology"/>
<dbReference type="Gene3D" id="3.40.605.10">
    <property type="entry name" value="Aldehyde Dehydrogenase, Chain A, domain 1"/>
    <property type="match status" value="1"/>
</dbReference>
<gene>
    <name evidence="8" type="ORF">B0X71_20025</name>
</gene>
<feature type="domain" description="Aldehyde dehydrogenase" evidence="7">
    <location>
        <begin position="15"/>
        <end position="471"/>
    </location>
</feature>
<organism evidence="8 9">
    <name type="scientific">Planococcus lenghuensis</name>
    <dbReference type="NCBI Taxonomy" id="2213202"/>
    <lineage>
        <taxon>Bacteria</taxon>
        <taxon>Bacillati</taxon>
        <taxon>Bacillota</taxon>
        <taxon>Bacilli</taxon>
        <taxon>Bacillales</taxon>
        <taxon>Caryophanaceae</taxon>
        <taxon>Planococcus</taxon>
    </lineage>
</organism>